<dbReference type="SUPFAM" id="SSF103473">
    <property type="entry name" value="MFS general substrate transporter"/>
    <property type="match status" value="1"/>
</dbReference>
<feature type="transmembrane region" description="Helical" evidence="6">
    <location>
        <begin position="203"/>
        <end position="223"/>
    </location>
</feature>
<name>A0A927CWT4_9BACI</name>
<accession>A0A927CWT4</accession>
<organism evidence="8 9">
    <name type="scientific">Peribacillus faecalis</name>
    <dbReference type="NCBI Taxonomy" id="2772559"/>
    <lineage>
        <taxon>Bacteria</taxon>
        <taxon>Bacillati</taxon>
        <taxon>Bacillota</taxon>
        <taxon>Bacilli</taxon>
        <taxon>Bacillales</taxon>
        <taxon>Bacillaceae</taxon>
        <taxon>Peribacillus</taxon>
    </lineage>
</organism>
<dbReference type="Proteomes" id="UP000602076">
    <property type="component" value="Unassembled WGS sequence"/>
</dbReference>
<feature type="transmembrane region" description="Helical" evidence="6">
    <location>
        <begin position="354"/>
        <end position="375"/>
    </location>
</feature>
<feature type="transmembrane region" description="Helical" evidence="6">
    <location>
        <begin position="396"/>
        <end position="415"/>
    </location>
</feature>
<dbReference type="Gene3D" id="1.20.1720.10">
    <property type="entry name" value="Multidrug resistance protein D"/>
    <property type="match status" value="1"/>
</dbReference>
<dbReference type="Gene3D" id="1.20.1250.20">
    <property type="entry name" value="MFS general substrate transporter like domains"/>
    <property type="match status" value="1"/>
</dbReference>
<dbReference type="AlphaFoldDB" id="A0A927CWT4"/>
<gene>
    <name evidence="8" type="ORF">IEO70_12670</name>
</gene>
<keyword evidence="3 6" id="KW-0812">Transmembrane</keyword>
<dbReference type="InterPro" id="IPR036259">
    <property type="entry name" value="MFS_trans_sf"/>
</dbReference>
<dbReference type="RefSeq" id="WP_190998742.1">
    <property type="nucleotide sequence ID" value="NZ_JACXSI010000030.1"/>
</dbReference>
<feature type="domain" description="Major facilitator superfamily (MFS) profile" evidence="7">
    <location>
        <begin position="22"/>
        <end position="451"/>
    </location>
</feature>
<feature type="transmembrane region" description="Helical" evidence="6">
    <location>
        <begin position="117"/>
        <end position="134"/>
    </location>
</feature>
<evidence type="ECO:0000256" key="6">
    <source>
        <dbReference type="SAM" id="Phobius"/>
    </source>
</evidence>
<dbReference type="GO" id="GO:0005886">
    <property type="term" value="C:plasma membrane"/>
    <property type="evidence" value="ECO:0007669"/>
    <property type="project" value="UniProtKB-SubCell"/>
</dbReference>
<keyword evidence="9" id="KW-1185">Reference proteome</keyword>
<sequence>MPSISTVQTSVDSESVVSETKLLLVWSLLTWIVVMNTTMLNVALPSILSDLSLSSSAASWIVSGYSIAFALSTLTFSRLSDFLPISRLLLIGVIIMGISSIIGFFSSHFYLLLLTRILQAIGAGAVPGLGLVVVRRYIPISRRGKSMSFIASAASLAFGLGPVVGGIITQFLGWHFLFAVPGIAVLFIPVFSKLIPIEGVKKGYFDIWGAVLTAVSVTFVLLFISTPSPLIVCVALLCIPATWIYLNKAAQPFIQPHLLKNKQFLKLLFVGFATFFTNFSTMFIIPIILTNEFGRAPVEIGLMIFPGAILGAISAQYIGRMIDLFGTVRFFIIGQLFLAAGTLLFAILSTSSHYYIIFMYMFISIGFSTLNSCLSNEVTRILPLKDIGTGVGLSQMVQFFGGSFGVTIAGLLFTLQTGLTSAAAYRNLFLIIASIIAISVLVYLFYYRQLKISQSKTLDR</sequence>
<evidence type="ECO:0000313" key="9">
    <source>
        <dbReference type="Proteomes" id="UP000602076"/>
    </source>
</evidence>
<evidence type="ECO:0000259" key="7">
    <source>
        <dbReference type="PROSITE" id="PS50850"/>
    </source>
</evidence>
<dbReference type="PANTHER" id="PTHR42718:SF9">
    <property type="entry name" value="MAJOR FACILITATOR SUPERFAMILY MULTIDRUG TRANSPORTER MFSC"/>
    <property type="match status" value="1"/>
</dbReference>
<feature type="transmembrane region" description="Helical" evidence="6">
    <location>
        <begin position="229"/>
        <end position="246"/>
    </location>
</feature>
<dbReference type="PRINTS" id="PR01036">
    <property type="entry name" value="TCRTETB"/>
</dbReference>
<dbReference type="CDD" id="cd17321">
    <property type="entry name" value="MFS_MMR_MDR_like"/>
    <property type="match status" value="1"/>
</dbReference>
<feature type="transmembrane region" description="Helical" evidence="6">
    <location>
        <begin position="57"/>
        <end position="76"/>
    </location>
</feature>
<protein>
    <submittedName>
        <fullName evidence="8">MFS transporter</fullName>
    </submittedName>
</protein>
<evidence type="ECO:0000256" key="5">
    <source>
        <dbReference type="ARBA" id="ARBA00023136"/>
    </source>
</evidence>
<evidence type="ECO:0000256" key="3">
    <source>
        <dbReference type="ARBA" id="ARBA00022692"/>
    </source>
</evidence>
<comment type="caution">
    <text evidence="8">The sequence shown here is derived from an EMBL/GenBank/DDBJ whole genome shotgun (WGS) entry which is preliminary data.</text>
</comment>
<feature type="transmembrane region" description="Helical" evidence="6">
    <location>
        <begin position="23"/>
        <end position="45"/>
    </location>
</feature>
<keyword evidence="4 6" id="KW-1133">Transmembrane helix</keyword>
<dbReference type="PANTHER" id="PTHR42718">
    <property type="entry name" value="MAJOR FACILITATOR SUPERFAMILY MULTIDRUG TRANSPORTER MFSC"/>
    <property type="match status" value="1"/>
</dbReference>
<dbReference type="GO" id="GO:0022857">
    <property type="term" value="F:transmembrane transporter activity"/>
    <property type="evidence" value="ECO:0007669"/>
    <property type="project" value="InterPro"/>
</dbReference>
<proteinExistence type="predicted"/>
<dbReference type="InterPro" id="IPR011701">
    <property type="entry name" value="MFS"/>
</dbReference>
<reference evidence="8" key="1">
    <citation type="submission" date="2020-09" db="EMBL/GenBank/DDBJ databases">
        <title>Bacillus faecalis sp. nov., a moderately halophilic bacterium isolated from cow faeces.</title>
        <authorList>
            <person name="Jiang L."/>
            <person name="Lee J."/>
        </authorList>
    </citation>
    <scope>NUCLEOTIDE SEQUENCE</scope>
    <source>
        <strain evidence="8">AGMB 02131</strain>
    </source>
</reference>
<evidence type="ECO:0000313" key="8">
    <source>
        <dbReference type="EMBL" id="MBD3109202.1"/>
    </source>
</evidence>
<feature type="transmembrane region" description="Helical" evidence="6">
    <location>
        <begin position="300"/>
        <end position="318"/>
    </location>
</feature>
<keyword evidence="2" id="KW-0813">Transport</keyword>
<keyword evidence="5 6" id="KW-0472">Membrane</keyword>
<comment type="subcellular location">
    <subcellularLocation>
        <location evidence="1">Cell membrane</location>
        <topology evidence="1">Multi-pass membrane protein</topology>
    </subcellularLocation>
</comment>
<feature type="transmembrane region" description="Helical" evidence="6">
    <location>
        <begin position="174"/>
        <end position="191"/>
    </location>
</feature>
<feature type="transmembrane region" description="Helical" evidence="6">
    <location>
        <begin position="146"/>
        <end position="168"/>
    </location>
</feature>
<feature type="transmembrane region" description="Helical" evidence="6">
    <location>
        <begin position="330"/>
        <end position="348"/>
    </location>
</feature>
<evidence type="ECO:0000256" key="1">
    <source>
        <dbReference type="ARBA" id="ARBA00004651"/>
    </source>
</evidence>
<evidence type="ECO:0000256" key="4">
    <source>
        <dbReference type="ARBA" id="ARBA00022989"/>
    </source>
</evidence>
<dbReference type="InterPro" id="IPR020846">
    <property type="entry name" value="MFS_dom"/>
</dbReference>
<dbReference type="PROSITE" id="PS50850">
    <property type="entry name" value="MFS"/>
    <property type="match status" value="1"/>
</dbReference>
<dbReference type="Pfam" id="PF07690">
    <property type="entry name" value="MFS_1"/>
    <property type="match status" value="2"/>
</dbReference>
<dbReference type="EMBL" id="JACXSI010000030">
    <property type="protein sequence ID" value="MBD3109202.1"/>
    <property type="molecule type" value="Genomic_DNA"/>
</dbReference>
<feature type="transmembrane region" description="Helical" evidence="6">
    <location>
        <begin position="88"/>
        <end position="111"/>
    </location>
</feature>
<evidence type="ECO:0000256" key="2">
    <source>
        <dbReference type="ARBA" id="ARBA00022448"/>
    </source>
</evidence>
<feature type="transmembrane region" description="Helical" evidence="6">
    <location>
        <begin position="267"/>
        <end position="288"/>
    </location>
</feature>
<feature type="transmembrane region" description="Helical" evidence="6">
    <location>
        <begin position="427"/>
        <end position="446"/>
    </location>
</feature>